<dbReference type="Proteomes" id="UP000663873">
    <property type="component" value="Unassembled WGS sequence"/>
</dbReference>
<protein>
    <submittedName>
        <fullName evidence="1">Uncharacterized protein</fullName>
    </submittedName>
</protein>
<name>A0A821UXX7_9BILA</name>
<keyword evidence="2" id="KW-1185">Reference proteome</keyword>
<comment type="caution">
    <text evidence="1">The sequence shown here is derived from an EMBL/GenBank/DDBJ whole genome shotgun (WGS) entry which is preliminary data.</text>
</comment>
<sequence length="81" mass="9539">IEVWYRYNSIPLSINTAANNERSRRDAEIRALSNRWKEVKRHIQYAVEIHELDASGRWEPVEVDSQQSQIVSGGVYRLRQV</sequence>
<gene>
    <name evidence="1" type="ORF">UJA718_LOCUS45360</name>
</gene>
<organism evidence="1 2">
    <name type="scientific">Rotaria socialis</name>
    <dbReference type="NCBI Taxonomy" id="392032"/>
    <lineage>
        <taxon>Eukaryota</taxon>
        <taxon>Metazoa</taxon>
        <taxon>Spiralia</taxon>
        <taxon>Gnathifera</taxon>
        <taxon>Rotifera</taxon>
        <taxon>Eurotatoria</taxon>
        <taxon>Bdelloidea</taxon>
        <taxon>Philodinida</taxon>
        <taxon>Philodinidae</taxon>
        <taxon>Rotaria</taxon>
    </lineage>
</organism>
<evidence type="ECO:0000313" key="2">
    <source>
        <dbReference type="Proteomes" id="UP000663873"/>
    </source>
</evidence>
<dbReference type="EMBL" id="CAJOBP010075637">
    <property type="protein sequence ID" value="CAF4897513.1"/>
    <property type="molecule type" value="Genomic_DNA"/>
</dbReference>
<feature type="non-terminal residue" evidence="1">
    <location>
        <position position="1"/>
    </location>
</feature>
<dbReference type="AlphaFoldDB" id="A0A821UXX7"/>
<proteinExistence type="predicted"/>
<accession>A0A821UXX7</accession>
<feature type="non-terminal residue" evidence="1">
    <location>
        <position position="81"/>
    </location>
</feature>
<reference evidence="1" key="1">
    <citation type="submission" date="2021-02" db="EMBL/GenBank/DDBJ databases">
        <authorList>
            <person name="Nowell W R."/>
        </authorList>
    </citation>
    <scope>NUCLEOTIDE SEQUENCE</scope>
</reference>
<evidence type="ECO:0000313" key="1">
    <source>
        <dbReference type="EMBL" id="CAF4897513.1"/>
    </source>
</evidence>